<evidence type="ECO:0000259" key="21">
    <source>
        <dbReference type="Pfam" id="PF00483"/>
    </source>
</evidence>
<dbReference type="Gene3D" id="2.160.10.10">
    <property type="entry name" value="Hexapeptide repeat proteins"/>
    <property type="match status" value="1"/>
</dbReference>
<feature type="binding site" evidence="20">
    <location>
        <position position="155"/>
    </location>
    <ligand>
        <name>UDP-N-acetyl-alpha-D-glucosamine</name>
        <dbReference type="ChEBI" id="CHEBI:57705"/>
    </ligand>
</feature>
<evidence type="ECO:0000256" key="1">
    <source>
        <dbReference type="ARBA" id="ARBA00004496"/>
    </source>
</evidence>
<dbReference type="NCBIfam" id="NF010934">
    <property type="entry name" value="PRK14354.1"/>
    <property type="match status" value="1"/>
</dbReference>
<proteinExistence type="inferred from homology"/>
<evidence type="ECO:0000256" key="18">
    <source>
        <dbReference type="ARBA" id="ARBA00048493"/>
    </source>
</evidence>
<keyword evidence="12 20" id="KW-0133">Cell shape</keyword>
<keyword evidence="7 20" id="KW-0808">Transferase</keyword>
<dbReference type="GO" id="GO:0000902">
    <property type="term" value="P:cell morphogenesis"/>
    <property type="evidence" value="ECO:0007669"/>
    <property type="project" value="UniProtKB-UniRule"/>
</dbReference>
<evidence type="ECO:0000313" key="23">
    <source>
        <dbReference type="Proteomes" id="UP000242958"/>
    </source>
</evidence>
<keyword evidence="11 20" id="KW-0460">Magnesium</keyword>
<evidence type="ECO:0000256" key="11">
    <source>
        <dbReference type="ARBA" id="ARBA00022842"/>
    </source>
</evidence>
<feature type="binding site" evidence="20">
    <location>
        <position position="423"/>
    </location>
    <ligand>
        <name>acetyl-CoA</name>
        <dbReference type="ChEBI" id="CHEBI:57288"/>
    </ligand>
</feature>
<evidence type="ECO:0000256" key="16">
    <source>
        <dbReference type="ARBA" id="ARBA00023316"/>
    </source>
</evidence>
<dbReference type="PANTHER" id="PTHR43584">
    <property type="entry name" value="NUCLEOTIDYL TRANSFERASE"/>
    <property type="match status" value="1"/>
</dbReference>
<feature type="region of interest" description="Pyrophosphorylase" evidence="20">
    <location>
        <begin position="1"/>
        <end position="230"/>
    </location>
</feature>
<feature type="binding site" evidence="20">
    <location>
        <position position="228"/>
    </location>
    <ligand>
        <name>UDP-N-acetyl-alpha-D-glucosamine</name>
        <dbReference type="ChEBI" id="CHEBI:57705"/>
    </ligand>
</feature>
<evidence type="ECO:0000256" key="4">
    <source>
        <dbReference type="ARBA" id="ARBA00007707"/>
    </source>
</evidence>
<keyword evidence="10 20" id="KW-0677">Repeat</keyword>
<comment type="function">
    <text evidence="19 20">Catalyzes the last two sequential reactions in the de novo biosynthetic pathway for UDP-N-acetylglucosamine (UDP-GlcNAc). The C-terminal domain catalyzes the transfer of acetyl group from acetyl coenzyme A to glucosamine-1-phosphate (GlcN-1-P) to produce N-acetylglucosamine-1-phosphate (GlcNAc-1-P), which is converted into UDP-GlcNAc by the transfer of uridine 5-monophosphate (from uridine 5-triphosphate), a reaction catalyzed by the N-terminal domain.</text>
</comment>
<feature type="region of interest" description="N-acetyltransferase" evidence="20">
    <location>
        <begin position="252"/>
        <end position="457"/>
    </location>
</feature>
<keyword evidence="9 20" id="KW-0479">Metal-binding</keyword>
<sequence>MENIVALILAAGKGTRMQSKLPKVLHAVGGIPMVGQVLRTVTRAGITRKIVVIGFGGDEVASYLQGKAETVIQAQQLGTGHAVLQAESLLKNERGILLVTCGDTPLVRPETFKELIAYHQSMKASATVLTTIMPDATGYGRIIRNQEEKVVKIVEQKDCTDAEKKVQEVNTGIYCFDLEKLWGLLHNLTNTNAQGEYYLTDVISLLVQAEQCVAAYAVSNYSETLGVNSRVQLAEAEQILRMRKLHSLMEMGVTIIDPHHTYVDMDVQVGKDTILYPGTILQGDTTIGDDCVIGPYTRLENVRMGNGNHIQFTYAHDCEIKNHCEVGPFVHFRPQTVIGNHVKVGNYMEVKNSFIGDNSKLPHLSYIGDSDVGQGVNIGCGTITVNFNGREKHRTVIKDHAFIGCNSNLVAPVQVGERAFVAAGTTVTKNVPADSLSVSRTPQRNIDKWVTEQTYKK</sequence>
<reference evidence="22 23" key="1">
    <citation type="submission" date="2017-05" db="EMBL/GenBank/DDBJ databases">
        <authorList>
            <person name="Song R."/>
            <person name="Chenine A.L."/>
            <person name="Ruprecht R.M."/>
        </authorList>
    </citation>
    <scope>NUCLEOTIDE SEQUENCE [LARGE SCALE GENOMIC DNA]</scope>
    <source>
        <strain evidence="22 23">KA00229</strain>
    </source>
</reference>
<comment type="catalytic activity">
    <reaction evidence="18 20">
        <text>N-acetyl-alpha-D-glucosamine 1-phosphate + UTP + H(+) = UDP-N-acetyl-alpha-D-glucosamine + diphosphate</text>
        <dbReference type="Rhea" id="RHEA:13509"/>
        <dbReference type="ChEBI" id="CHEBI:15378"/>
        <dbReference type="ChEBI" id="CHEBI:33019"/>
        <dbReference type="ChEBI" id="CHEBI:46398"/>
        <dbReference type="ChEBI" id="CHEBI:57705"/>
        <dbReference type="ChEBI" id="CHEBI:57776"/>
        <dbReference type="EC" id="2.7.7.23"/>
    </reaction>
</comment>
<evidence type="ECO:0000256" key="9">
    <source>
        <dbReference type="ARBA" id="ARBA00022723"/>
    </source>
</evidence>
<dbReference type="GO" id="GO:0019134">
    <property type="term" value="F:glucosamine-1-phosphate N-acetyltransferase activity"/>
    <property type="evidence" value="ECO:0007669"/>
    <property type="project" value="UniProtKB-UniRule"/>
</dbReference>
<dbReference type="RefSeq" id="WP_102889317.1">
    <property type="nucleotide sequence ID" value="NZ_NFMF01000004.1"/>
</dbReference>
<evidence type="ECO:0000256" key="14">
    <source>
        <dbReference type="ARBA" id="ARBA00023268"/>
    </source>
</evidence>
<evidence type="ECO:0000313" key="22">
    <source>
        <dbReference type="EMBL" id="PNH22023.1"/>
    </source>
</evidence>
<name>A0A2J8BB84_9FIRM</name>
<dbReference type="UniPathway" id="UPA00113">
    <property type="reaction ID" value="UER00532"/>
</dbReference>
<evidence type="ECO:0000256" key="12">
    <source>
        <dbReference type="ARBA" id="ARBA00022960"/>
    </source>
</evidence>
<dbReference type="InterPro" id="IPR018357">
    <property type="entry name" value="Hexapep_transf_CS"/>
</dbReference>
<dbReference type="GO" id="GO:0000287">
    <property type="term" value="F:magnesium ion binding"/>
    <property type="evidence" value="ECO:0007669"/>
    <property type="project" value="UniProtKB-UniRule"/>
</dbReference>
<dbReference type="InterPro" id="IPR011004">
    <property type="entry name" value="Trimer_LpxA-like_sf"/>
</dbReference>
<feature type="binding site" evidence="20">
    <location>
        <position position="377"/>
    </location>
    <ligand>
        <name>UDP-N-acetyl-alpha-D-glucosamine</name>
        <dbReference type="ChEBI" id="CHEBI:57705"/>
    </ligand>
</feature>
<organism evidence="22 23">
    <name type="scientific">Megasphaera hutchinsoni</name>
    <dbReference type="NCBI Taxonomy" id="1588748"/>
    <lineage>
        <taxon>Bacteria</taxon>
        <taxon>Bacillati</taxon>
        <taxon>Bacillota</taxon>
        <taxon>Negativicutes</taxon>
        <taxon>Veillonellales</taxon>
        <taxon>Veillonellaceae</taxon>
        <taxon>Megasphaera</taxon>
    </lineage>
</organism>
<comment type="similarity">
    <text evidence="4 20">In the C-terminal section; belongs to the transferase hexapeptide repeat family.</text>
</comment>
<dbReference type="CDD" id="cd02540">
    <property type="entry name" value="GT2_GlmU_N_bac"/>
    <property type="match status" value="1"/>
</dbReference>
<dbReference type="PANTHER" id="PTHR43584:SF3">
    <property type="entry name" value="BIFUNCTIONAL PROTEIN GLMU"/>
    <property type="match status" value="1"/>
</dbReference>
<protein>
    <recommendedName>
        <fullName evidence="20">Bifunctional protein GlmU</fullName>
    </recommendedName>
    <domain>
        <recommendedName>
            <fullName evidence="20">UDP-N-acetylglucosamine pyrophosphorylase</fullName>
            <ecNumber evidence="20">2.7.7.23</ecNumber>
        </recommendedName>
        <alternativeName>
            <fullName evidence="20">N-acetylglucosamine-1-phosphate uridyltransferase</fullName>
        </alternativeName>
    </domain>
    <domain>
        <recommendedName>
            <fullName evidence="20">Glucosamine-1-phosphate N-acetyltransferase</fullName>
            <ecNumber evidence="20">2.3.1.157</ecNumber>
        </recommendedName>
    </domain>
</protein>
<dbReference type="InterPro" id="IPR005835">
    <property type="entry name" value="NTP_transferase_dom"/>
</dbReference>
<dbReference type="InterPro" id="IPR038009">
    <property type="entry name" value="GlmU_C_LbH"/>
</dbReference>
<evidence type="ECO:0000256" key="19">
    <source>
        <dbReference type="ARBA" id="ARBA00049628"/>
    </source>
</evidence>
<comment type="similarity">
    <text evidence="5 20">In the N-terminal section; belongs to the N-acetylglucosamine-1-phosphate uridyltransferase family.</text>
</comment>
<comment type="cofactor">
    <cofactor evidence="20">
        <name>Mg(2+)</name>
        <dbReference type="ChEBI" id="CHEBI:18420"/>
    </cofactor>
    <text evidence="20">Binds 1 Mg(2+) ion per subunit.</text>
</comment>
<evidence type="ECO:0000256" key="5">
    <source>
        <dbReference type="ARBA" id="ARBA00007947"/>
    </source>
</evidence>
<dbReference type="InterPro" id="IPR001451">
    <property type="entry name" value="Hexapep"/>
</dbReference>
<comment type="catalytic activity">
    <reaction evidence="17 20">
        <text>alpha-D-glucosamine 1-phosphate + acetyl-CoA = N-acetyl-alpha-D-glucosamine 1-phosphate + CoA + H(+)</text>
        <dbReference type="Rhea" id="RHEA:13725"/>
        <dbReference type="ChEBI" id="CHEBI:15378"/>
        <dbReference type="ChEBI" id="CHEBI:57287"/>
        <dbReference type="ChEBI" id="CHEBI:57288"/>
        <dbReference type="ChEBI" id="CHEBI:57776"/>
        <dbReference type="ChEBI" id="CHEBI:58516"/>
        <dbReference type="EC" id="2.3.1.157"/>
    </reaction>
</comment>
<dbReference type="InterPro" id="IPR005882">
    <property type="entry name" value="Bifunctional_GlmU"/>
</dbReference>
<dbReference type="GO" id="GO:0009252">
    <property type="term" value="P:peptidoglycan biosynthetic process"/>
    <property type="evidence" value="ECO:0007669"/>
    <property type="project" value="UniProtKB-UniRule"/>
</dbReference>
<dbReference type="EC" id="2.7.7.23" evidence="20"/>
<evidence type="ECO:0000256" key="8">
    <source>
        <dbReference type="ARBA" id="ARBA00022695"/>
    </source>
</evidence>
<keyword evidence="6 20" id="KW-0963">Cytoplasm</keyword>
<feature type="binding site" evidence="20">
    <location>
        <position position="228"/>
    </location>
    <ligand>
        <name>Mg(2+)</name>
        <dbReference type="ChEBI" id="CHEBI:18420"/>
    </ligand>
</feature>
<comment type="pathway">
    <text evidence="20">Bacterial outer membrane biogenesis; LPS lipid A biosynthesis.</text>
</comment>
<feature type="binding site" evidence="20">
    <location>
        <begin position="9"/>
        <end position="12"/>
    </location>
    <ligand>
        <name>UDP-N-acetyl-alpha-D-glucosamine</name>
        <dbReference type="ChEBI" id="CHEBI:57705"/>
    </ligand>
</feature>
<dbReference type="InterPro" id="IPR029044">
    <property type="entry name" value="Nucleotide-diphossugar_trans"/>
</dbReference>
<dbReference type="Pfam" id="PF00132">
    <property type="entry name" value="Hexapep"/>
    <property type="match status" value="2"/>
</dbReference>
<feature type="binding site" evidence="20">
    <location>
        <position position="333"/>
    </location>
    <ligand>
        <name>UDP-N-acetyl-alpha-D-glucosamine</name>
        <dbReference type="ChEBI" id="CHEBI:57705"/>
    </ligand>
</feature>
<keyword evidence="16 20" id="KW-0961">Cell wall biogenesis/degradation</keyword>
<dbReference type="GO" id="GO:0003977">
    <property type="term" value="F:UDP-N-acetylglucosamine diphosphorylase activity"/>
    <property type="evidence" value="ECO:0007669"/>
    <property type="project" value="UniProtKB-UniRule"/>
</dbReference>
<dbReference type="AlphaFoldDB" id="A0A2J8BB84"/>
<evidence type="ECO:0000256" key="20">
    <source>
        <dbReference type="HAMAP-Rule" id="MF_01631"/>
    </source>
</evidence>
<feature type="binding site" evidence="20">
    <location>
        <begin position="78"/>
        <end position="79"/>
    </location>
    <ligand>
        <name>UDP-N-acetyl-alpha-D-glucosamine</name>
        <dbReference type="ChEBI" id="CHEBI:57705"/>
    </ligand>
</feature>
<feature type="binding site" evidence="20">
    <location>
        <position position="440"/>
    </location>
    <ligand>
        <name>acetyl-CoA</name>
        <dbReference type="ChEBI" id="CHEBI:57288"/>
    </ligand>
</feature>
<dbReference type="GO" id="GO:0005737">
    <property type="term" value="C:cytoplasm"/>
    <property type="evidence" value="ECO:0007669"/>
    <property type="project" value="UniProtKB-SubCell"/>
</dbReference>
<feature type="binding site" evidence="20">
    <location>
        <position position="23"/>
    </location>
    <ligand>
        <name>UDP-N-acetyl-alpha-D-glucosamine</name>
        <dbReference type="ChEBI" id="CHEBI:57705"/>
    </ligand>
</feature>
<dbReference type="InterPro" id="IPR050065">
    <property type="entry name" value="GlmU-like"/>
</dbReference>
<feature type="domain" description="Nucleotidyl transferase" evidence="21">
    <location>
        <begin position="6"/>
        <end position="215"/>
    </location>
</feature>
<feature type="binding site" evidence="20">
    <location>
        <position position="351"/>
    </location>
    <ligand>
        <name>UDP-N-acetyl-alpha-D-glucosamine</name>
        <dbReference type="ChEBI" id="CHEBI:57705"/>
    </ligand>
</feature>
<feature type="active site" description="Proton acceptor" evidence="20">
    <location>
        <position position="363"/>
    </location>
</feature>
<feature type="binding site" evidence="20">
    <location>
        <position position="366"/>
    </location>
    <ligand>
        <name>UDP-N-acetyl-alpha-D-glucosamine</name>
        <dbReference type="ChEBI" id="CHEBI:57705"/>
    </ligand>
</feature>
<evidence type="ECO:0000256" key="10">
    <source>
        <dbReference type="ARBA" id="ARBA00022737"/>
    </source>
</evidence>
<comment type="caution">
    <text evidence="20">Lacks conserved residue(s) required for the propagation of feature annotation.</text>
</comment>
<dbReference type="GO" id="GO:0009245">
    <property type="term" value="P:lipid A biosynthetic process"/>
    <property type="evidence" value="ECO:0007669"/>
    <property type="project" value="UniProtKB-UniRule"/>
</dbReference>
<evidence type="ECO:0000256" key="7">
    <source>
        <dbReference type="ARBA" id="ARBA00022679"/>
    </source>
</evidence>
<dbReference type="CDD" id="cd03353">
    <property type="entry name" value="LbH_GlmU_C"/>
    <property type="match status" value="1"/>
</dbReference>
<dbReference type="HAMAP" id="MF_01631">
    <property type="entry name" value="GlmU"/>
    <property type="match status" value="1"/>
</dbReference>
<evidence type="ECO:0000256" key="6">
    <source>
        <dbReference type="ARBA" id="ARBA00022490"/>
    </source>
</evidence>
<dbReference type="EMBL" id="NFMF01000004">
    <property type="protein sequence ID" value="PNH22023.1"/>
    <property type="molecule type" value="Genomic_DNA"/>
</dbReference>
<dbReference type="UniPathway" id="UPA00973"/>
<feature type="binding site" evidence="20">
    <location>
        <position position="170"/>
    </location>
    <ligand>
        <name>UDP-N-acetyl-alpha-D-glucosamine</name>
        <dbReference type="ChEBI" id="CHEBI:57705"/>
    </ligand>
</feature>
<keyword evidence="13 20" id="KW-0573">Peptidoglycan synthesis</keyword>
<keyword evidence="15 20" id="KW-0012">Acyltransferase</keyword>
<evidence type="ECO:0000256" key="17">
    <source>
        <dbReference type="ARBA" id="ARBA00048247"/>
    </source>
</evidence>
<comment type="pathway">
    <text evidence="3 20">Nucleotide-sugar biosynthesis; UDP-N-acetyl-alpha-D-glucosamine biosynthesis; UDP-N-acetyl-alpha-D-glucosamine from N-acetyl-alpha-D-glucosamine 1-phosphate: step 1/1.</text>
</comment>
<gene>
    <name evidence="20" type="primary">glmU</name>
    <name evidence="22" type="ORF">CAL30_03465</name>
</gene>
<keyword evidence="14 20" id="KW-0511">Multifunctional enzyme</keyword>
<comment type="pathway">
    <text evidence="2 20">Nucleotide-sugar biosynthesis; UDP-N-acetyl-alpha-D-glucosamine biosynthesis; N-acetyl-alpha-D-glucosamine 1-phosphate from alpha-D-glucosamine 6-phosphate (route II): step 2/2.</text>
</comment>
<feature type="region of interest" description="Linker" evidence="20">
    <location>
        <begin position="231"/>
        <end position="251"/>
    </location>
</feature>
<feature type="binding site" evidence="20">
    <location>
        <position position="140"/>
    </location>
    <ligand>
        <name>UDP-N-acetyl-alpha-D-glucosamine</name>
        <dbReference type="ChEBI" id="CHEBI:57705"/>
    </ligand>
</feature>
<dbReference type="Gene3D" id="3.90.550.10">
    <property type="entry name" value="Spore Coat Polysaccharide Biosynthesis Protein SpsA, Chain A"/>
    <property type="match status" value="1"/>
</dbReference>
<dbReference type="SUPFAM" id="SSF51161">
    <property type="entry name" value="Trimeric LpxA-like enzymes"/>
    <property type="match status" value="1"/>
</dbReference>
<feature type="binding site" evidence="20">
    <location>
        <position position="103"/>
    </location>
    <ligand>
        <name>Mg(2+)</name>
        <dbReference type="ChEBI" id="CHEBI:18420"/>
    </ligand>
</feature>
<dbReference type="Proteomes" id="UP000242958">
    <property type="component" value="Unassembled WGS sequence"/>
</dbReference>
<feature type="binding site" evidence="20">
    <location>
        <position position="73"/>
    </location>
    <ligand>
        <name>UDP-N-acetyl-alpha-D-glucosamine</name>
        <dbReference type="ChEBI" id="CHEBI:57705"/>
    </ligand>
</feature>
<dbReference type="GO" id="GO:0016020">
    <property type="term" value="C:membrane"/>
    <property type="evidence" value="ECO:0007669"/>
    <property type="project" value="GOC"/>
</dbReference>
<dbReference type="EC" id="2.3.1.157" evidence="20"/>
<comment type="caution">
    <text evidence="22">The sequence shown here is derived from an EMBL/GenBank/DDBJ whole genome shotgun (WGS) entry which is preliminary data.</text>
</comment>
<comment type="subunit">
    <text evidence="20">Homotrimer.</text>
</comment>
<accession>A0A2J8BB84</accession>
<dbReference type="GO" id="GO:0071555">
    <property type="term" value="P:cell wall organization"/>
    <property type="evidence" value="ECO:0007669"/>
    <property type="project" value="UniProtKB-KW"/>
</dbReference>
<evidence type="ECO:0000256" key="2">
    <source>
        <dbReference type="ARBA" id="ARBA00005166"/>
    </source>
</evidence>
<dbReference type="PROSITE" id="PS00101">
    <property type="entry name" value="HEXAPEP_TRANSFERASES"/>
    <property type="match status" value="1"/>
</dbReference>
<comment type="subcellular location">
    <subcellularLocation>
        <location evidence="1 20">Cytoplasm</location>
    </subcellularLocation>
</comment>
<dbReference type="Pfam" id="PF00483">
    <property type="entry name" value="NTP_transferase"/>
    <property type="match status" value="1"/>
</dbReference>
<dbReference type="GO" id="GO:0008360">
    <property type="term" value="P:regulation of cell shape"/>
    <property type="evidence" value="ECO:0007669"/>
    <property type="project" value="UniProtKB-KW"/>
</dbReference>
<evidence type="ECO:0000256" key="15">
    <source>
        <dbReference type="ARBA" id="ARBA00023315"/>
    </source>
</evidence>
<keyword evidence="8 20" id="KW-0548">Nucleotidyltransferase</keyword>
<evidence type="ECO:0000256" key="3">
    <source>
        <dbReference type="ARBA" id="ARBA00005208"/>
    </source>
</evidence>
<evidence type="ECO:0000256" key="13">
    <source>
        <dbReference type="ARBA" id="ARBA00022984"/>
    </source>
</evidence>
<dbReference type="SUPFAM" id="SSF53448">
    <property type="entry name" value="Nucleotide-diphospho-sugar transferases"/>
    <property type="match status" value="1"/>
</dbReference>
<dbReference type="NCBIfam" id="TIGR01173">
    <property type="entry name" value="glmU"/>
    <property type="match status" value="1"/>
</dbReference>
<dbReference type="GO" id="GO:0006048">
    <property type="term" value="P:UDP-N-acetylglucosamine biosynthetic process"/>
    <property type="evidence" value="ECO:0007669"/>
    <property type="project" value="UniProtKB-UniPathway"/>
</dbReference>